<dbReference type="Proteomes" id="UP001140094">
    <property type="component" value="Unassembled WGS sequence"/>
</dbReference>
<keyword evidence="5" id="KW-0539">Nucleus</keyword>
<dbReference type="EMBL" id="JANBUO010001046">
    <property type="protein sequence ID" value="KAJ2800119.1"/>
    <property type="molecule type" value="Genomic_DNA"/>
</dbReference>
<dbReference type="Pfam" id="PF04082">
    <property type="entry name" value="Fungal_trans"/>
    <property type="match status" value="1"/>
</dbReference>
<reference evidence="8" key="1">
    <citation type="submission" date="2022-07" db="EMBL/GenBank/DDBJ databases">
        <title>Phylogenomic reconstructions and comparative analyses of Kickxellomycotina fungi.</title>
        <authorList>
            <person name="Reynolds N.K."/>
            <person name="Stajich J.E."/>
            <person name="Barry K."/>
            <person name="Grigoriev I.V."/>
            <person name="Crous P."/>
            <person name="Smith M.E."/>
        </authorList>
    </citation>
    <scope>NUCLEOTIDE SEQUENCE</scope>
    <source>
        <strain evidence="8">NRRL 1565</strain>
    </source>
</reference>
<dbReference type="InterPro" id="IPR050815">
    <property type="entry name" value="TF_fung"/>
</dbReference>
<dbReference type="GO" id="GO:0003677">
    <property type="term" value="F:DNA binding"/>
    <property type="evidence" value="ECO:0007669"/>
    <property type="project" value="InterPro"/>
</dbReference>
<dbReference type="GO" id="GO:0006351">
    <property type="term" value="P:DNA-templated transcription"/>
    <property type="evidence" value="ECO:0007669"/>
    <property type="project" value="InterPro"/>
</dbReference>
<feature type="region of interest" description="Disordered" evidence="6">
    <location>
        <begin position="447"/>
        <end position="480"/>
    </location>
</feature>
<feature type="region of interest" description="Disordered" evidence="6">
    <location>
        <begin position="327"/>
        <end position="393"/>
    </location>
</feature>
<organism evidence="8 9">
    <name type="scientific">Coemansia guatemalensis</name>
    <dbReference type="NCBI Taxonomy" id="2761395"/>
    <lineage>
        <taxon>Eukaryota</taxon>
        <taxon>Fungi</taxon>
        <taxon>Fungi incertae sedis</taxon>
        <taxon>Zoopagomycota</taxon>
        <taxon>Kickxellomycotina</taxon>
        <taxon>Kickxellomycetes</taxon>
        <taxon>Kickxellales</taxon>
        <taxon>Kickxellaceae</taxon>
        <taxon>Coemansia</taxon>
    </lineage>
</organism>
<dbReference type="Pfam" id="PF00172">
    <property type="entry name" value="Zn_clus"/>
    <property type="match status" value="1"/>
</dbReference>
<dbReference type="GO" id="GO:0000981">
    <property type="term" value="F:DNA-binding transcription factor activity, RNA polymerase II-specific"/>
    <property type="evidence" value="ECO:0007669"/>
    <property type="project" value="InterPro"/>
</dbReference>
<keyword evidence="4" id="KW-0804">Transcription</keyword>
<dbReference type="SUPFAM" id="SSF57701">
    <property type="entry name" value="Zn2/Cys6 DNA-binding domain"/>
    <property type="match status" value="1"/>
</dbReference>
<feature type="compositionally biased region" description="Basic residues" evidence="6">
    <location>
        <begin position="1144"/>
        <end position="1153"/>
    </location>
</feature>
<feature type="region of interest" description="Disordered" evidence="6">
    <location>
        <begin position="1125"/>
        <end position="1198"/>
    </location>
</feature>
<evidence type="ECO:0000259" key="7">
    <source>
        <dbReference type="PROSITE" id="PS50048"/>
    </source>
</evidence>
<feature type="region of interest" description="Disordered" evidence="6">
    <location>
        <begin position="259"/>
        <end position="286"/>
    </location>
</feature>
<name>A0A9W8I0D7_9FUNG</name>
<evidence type="ECO:0000256" key="5">
    <source>
        <dbReference type="ARBA" id="ARBA00023242"/>
    </source>
</evidence>
<dbReference type="GO" id="GO:0005634">
    <property type="term" value="C:nucleus"/>
    <property type="evidence" value="ECO:0007669"/>
    <property type="project" value="UniProtKB-SubCell"/>
</dbReference>
<feature type="region of interest" description="Disordered" evidence="6">
    <location>
        <begin position="24"/>
        <end position="50"/>
    </location>
</feature>
<evidence type="ECO:0000256" key="4">
    <source>
        <dbReference type="ARBA" id="ARBA00023163"/>
    </source>
</evidence>
<dbReference type="PROSITE" id="PS00463">
    <property type="entry name" value="ZN2_CY6_FUNGAL_1"/>
    <property type="match status" value="1"/>
</dbReference>
<feature type="compositionally biased region" description="Low complexity" evidence="6">
    <location>
        <begin position="338"/>
        <end position="349"/>
    </location>
</feature>
<dbReference type="CDD" id="cd00067">
    <property type="entry name" value="GAL4"/>
    <property type="match status" value="1"/>
</dbReference>
<feature type="domain" description="Zn(2)-C6 fungal-type" evidence="7">
    <location>
        <begin position="291"/>
        <end position="321"/>
    </location>
</feature>
<keyword evidence="2" id="KW-0479">Metal-binding</keyword>
<feature type="compositionally biased region" description="Low complexity" evidence="6">
    <location>
        <begin position="37"/>
        <end position="48"/>
    </location>
</feature>
<keyword evidence="3" id="KW-0805">Transcription regulation</keyword>
<evidence type="ECO:0000313" key="8">
    <source>
        <dbReference type="EMBL" id="KAJ2800119.1"/>
    </source>
</evidence>
<dbReference type="SMART" id="SM00066">
    <property type="entry name" value="GAL4"/>
    <property type="match status" value="1"/>
</dbReference>
<feature type="compositionally biased region" description="Polar residues" evidence="6">
    <location>
        <begin position="275"/>
        <end position="284"/>
    </location>
</feature>
<comment type="subcellular location">
    <subcellularLocation>
        <location evidence="1">Nucleus</location>
    </subcellularLocation>
</comment>
<evidence type="ECO:0000256" key="3">
    <source>
        <dbReference type="ARBA" id="ARBA00023015"/>
    </source>
</evidence>
<dbReference type="InterPro" id="IPR001138">
    <property type="entry name" value="Zn2Cys6_DnaBD"/>
</dbReference>
<dbReference type="Gene3D" id="4.10.240.10">
    <property type="entry name" value="Zn(2)-C6 fungal-type DNA-binding domain"/>
    <property type="match status" value="1"/>
</dbReference>
<sequence length="1361" mass="148198">NLTPHIPTFTCLHNGSKDLITQPMSAPQQAMASSNNTADATDTQQTQQPHQSIVGSLLDLDSTGDPGVASGGTFPFPLSDQASLFNFHMPAGLEVGTLSLDATQDLFGNGFGAPTVGATSNANHAAMDISLLGTAADSNSTAYPTDPSLLYGQGAHVSSTGGISAQVSAAERSSATQARMLNNVLYSMSLGGMQQLDGFYRGNITIPSDVGIQGAAGASTSAGLNPMFVDAAPSDPMGLPSDYAPPSVSFSLASPLSPVSPLGSGSTMERGAAPASTTSQQSVAQPRIDQACKMCRRRKVRCDGGRPSCSFCTTKKFECVYEPIAPGHRKRGRRGKASDSGSVISSSGVYTADGPHKSFSLRSGGGRSGDDSGADQDRLGKRQHLGTRTDTLLDGIGEALEDTDIDSAEESSSEVDASHVHLEALSNRQIALPDDVGADFGVKGIMDSQTNTEDDRITSKTADGNSASDPMAADTTKEPSTQQLELGHLSKEAAPVSVATRNVRLYFEYFHPQHPILHRHTFEESIREGTVSRALWHAVQAIGARYGPPPDDEVQLEGGALNPRQTQKPYTYGMRYAKLVRALLPEASRRPSIEVMQALYLLSEHQFGMGDWLSGSTYWGTAVRMFNQLQLHMTDEAYQFPAYTSHLGLHESAISPLTCQQSPAHYASEMRRPTLDNASWIKREMARRMRWALFESERMHSLAGGSPPLVTLEAGWVHMPCSDALWETHAPRRAAEYERLLLHMGRYYVDTGGSLRVDIAPSQVSEPAEQPDDEPEAGGAAARRRASAAAPNRVASMLVSVRRRTNRIHLNAHTAIVIGQMTRARLALFRLFFPCRWPSQLMAMDASGAGHDQLDLGGGGGAAGPVVLSWEERLRRMRATIDDLEAKLMQWRVYLESMFPLREHEEGSGRTDTENRAIGRERAEYANYRFMLAALIIQNRAIVLQLQACLARRERKIRIADQERDMDEPARQALANHVLPNQPDKRAMQSLRAYAQECWGVAVRQACEIGDLLESHWQVQPHANQSLRVLIRPDWHAQDAIKAKLNADANLRRYPEDPDSGRRDVDDAAQVYFSHETPPYPLLAVNQRLLTAVIQSAAGQQQAQQSGAELALAASMNSNIHIETNANAHEPGYDNGMGVGGGGRSRRGSRKSRVPSGNKSHTARRRGPHHPRIRLTETGEVDFESAEEEPSDDAVPDPFRMEFTSTPYFLFLAAKTLIMYIHHAKMSAYILARRKPATGSSSAGDGADAEQMQDAALLPEFVEDLSPPLQLRTLADIRRMQDRLEVVLTALRTSQKYWMGVDYYVLCARKLRKMVEYGPWRAEDPVSSDSTAAELFGGAWPQPTSLAQASDGLSASTMLGP</sequence>
<feature type="non-terminal residue" evidence="8">
    <location>
        <position position="1"/>
    </location>
</feature>
<evidence type="ECO:0000256" key="2">
    <source>
        <dbReference type="ARBA" id="ARBA00022723"/>
    </source>
</evidence>
<proteinExistence type="predicted"/>
<dbReference type="InterPro" id="IPR007219">
    <property type="entry name" value="XnlR_reg_dom"/>
</dbReference>
<keyword evidence="9" id="KW-1185">Reference proteome</keyword>
<dbReference type="PROSITE" id="PS50048">
    <property type="entry name" value="ZN2_CY6_FUNGAL_2"/>
    <property type="match status" value="1"/>
</dbReference>
<dbReference type="GO" id="GO:0008270">
    <property type="term" value="F:zinc ion binding"/>
    <property type="evidence" value="ECO:0007669"/>
    <property type="project" value="InterPro"/>
</dbReference>
<feature type="region of interest" description="Disordered" evidence="6">
    <location>
        <begin position="763"/>
        <end position="788"/>
    </location>
</feature>
<protein>
    <recommendedName>
        <fullName evidence="7">Zn(2)-C6 fungal-type domain-containing protein</fullName>
    </recommendedName>
</protein>
<gene>
    <name evidence="8" type="ORF">H4R20_004179</name>
</gene>
<accession>A0A9W8I0D7</accession>
<feature type="compositionally biased region" description="Polar residues" evidence="6">
    <location>
        <begin position="24"/>
        <end position="36"/>
    </location>
</feature>
<dbReference type="PANTHER" id="PTHR47338:SF5">
    <property type="entry name" value="ZN(II)2CYS6 TRANSCRIPTION FACTOR (EUROFUNG)"/>
    <property type="match status" value="1"/>
</dbReference>
<evidence type="ECO:0000256" key="6">
    <source>
        <dbReference type="SAM" id="MobiDB-lite"/>
    </source>
</evidence>
<comment type="caution">
    <text evidence="8">The sequence shown here is derived from an EMBL/GenBank/DDBJ whole genome shotgun (WGS) entry which is preliminary data.</text>
</comment>
<evidence type="ECO:0000313" key="9">
    <source>
        <dbReference type="Proteomes" id="UP001140094"/>
    </source>
</evidence>
<dbReference type="OrthoDB" id="39175at2759"/>
<feature type="compositionally biased region" description="Acidic residues" evidence="6">
    <location>
        <begin position="1179"/>
        <end position="1195"/>
    </location>
</feature>
<dbReference type="CDD" id="cd12148">
    <property type="entry name" value="fungal_TF_MHR"/>
    <property type="match status" value="1"/>
</dbReference>
<evidence type="ECO:0000256" key="1">
    <source>
        <dbReference type="ARBA" id="ARBA00004123"/>
    </source>
</evidence>
<dbReference type="InterPro" id="IPR036864">
    <property type="entry name" value="Zn2-C6_fun-type_DNA-bd_sf"/>
</dbReference>
<feature type="compositionally biased region" description="Polar residues" evidence="6">
    <location>
        <begin position="459"/>
        <end position="468"/>
    </location>
</feature>
<feature type="compositionally biased region" description="Basic residues" evidence="6">
    <location>
        <begin position="1161"/>
        <end position="1173"/>
    </location>
</feature>
<dbReference type="PANTHER" id="PTHR47338">
    <property type="entry name" value="ZN(II)2CYS6 TRANSCRIPTION FACTOR (EUROFUNG)-RELATED"/>
    <property type="match status" value="1"/>
</dbReference>